<name>A0ACC1NXG1_9HYPO</name>
<keyword evidence="2" id="KW-1185">Reference proteome</keyword>
<sequence>MQSDSVPAPKFVLDVTGVSAESAWMVLQRLADHVKKTSVDITEIQTPLARYDDSVAGINSIMQQRLKRLHEQRPGDNASSIETEIIQYACERTATETDGLQIAENACKGQVMTLLQALSDRLVATLHPYFFQQSLQKLAAGTLELHSIDAPAQAAVPVVPHGADISTLREINLTSILNSSQGDILHDADRFNPRKREISGLDEEQAEPNKKRLQSSTSMASCEQHSSDGRNSTVARPDRITESIISPHKAGARDGEDDSHDVDVAAYKRSVAIANRLPQELGSVGILSELRCDLLWERARTYQNEQQRHRASPQLRSPSEENAGSHSDNLEDAYRNLQPSPRFETATERYRRVLIAQRYHTALQSKGNRSWSVAEDFARKYLPDKSKKGLSKRKLQNKWRGIIHQYQFWGQLAVSCGGAGVLLLLPSDFHNEHVRRLKRDDRTRLFVQIAAEQPNLKDDVQVLTDLLSYFFLKDALPEWQIPLETLPEADIVAWRQRGLRELVSSVNVASKADYPPRSSLVERSPLSAK</sequence>
<dbReference type="EMBL" id="JANJQO010000009">
    <property type="protein sequence ID" value="KAJ2984037.1"/>
    <property type="molecule type" value="Genomic_DNA"/>
</dbReference>
<reference evidence="1" key="1">
    <citation type="submission" date="2022-08" db="EMBL/GenBank/DDBJ databases">
        <title>Genome Sequence of Lecanicillium fungicola.</title>
        <authorList>
            <person name="Buettner E."/>
        </authorList>
    </citation>
    <scope>NUCLEOTIDE SEQUENCE</scope>
    <source>
        <strain evidence="1">Babe33</strain>
    </source>
</reference>
<organism evidence="1 2">
    <name type="scientific">Zarea fungicola</name>
    <dbReference type="NCBI Taxonomy" id="93591"/>
    <lineage>
        <taxon>Eukaryota</taxon>
        <taxon>Fungi</taxon>
        <taxon>Dikarya</taxon>
        <taxon>Ascomycota</taxon>
        <taxon>Pezizomycotina</taxon>
        <taxon>Sordariomycetes</taxon>
        <taxon>Hypocreomycetidae</taxon>
        <taxon>Hypocreales</taxon>
        <taxon>Cordycipitaceae</taxon>
        <taxon>Zarea</taxon>
    </lineage>
</organism>
<protein>
    <submittedName>
        <fullName evidence="1">Uncharacterized protein</fullName>
    </submittedName>
</protein>
<evidence type="ECO:0000313" key="2">
    <source>
        <dbReference type="Proteomes" id="UP001143910"/>
    </source>
</evidence>
<dbReference type="Proteomes" id="UP001143910">
    <property type="component" value="Unassembled WGS sequence"/>
</dbReference>
<evidence type="ECO:0000313" key="1">
    <source>
        <dbReference type="EMBL" id="KAJ2984037.1"/>
    </source>
</evidence>
<gene>
    <name evidence="1" type="ORF">NQ176_g268</name>
</gene>
<comment type="caution">
    <text evidence="1">The sequence shown here is derived from an EMBL/GenBank/DDBJ whole genome shotgun (WGS) entry which is preliminary data.</text>
</comment>
<proteinExistence type="predicted"/>
<accession>A0ACC1NXG1</accession>